<dbReference type="AlphaFoldDB" id="A0A3P7LRE5"/>
<sequence>MGYFYLISVTPGLCQTPVIGGNCRLGTSDVQIGGKQTQFFLKCEATTDSSPGEGVWVVKSRAAAAAPSGSSGSSSAGAALPVENTQPQQHPKLMRKLNAPNICASAEEWQLSLNVVTVAASYPLQSVIIEVQTWRSGRERKQRKTAAPGRALLDREP</sequence>
<evidence type="ECO:0000313" key="3">
    <source>
        <dbReference type="Proteomes" id="UP000270094"/>
    </source>
</evidence>
<feature type="compositionally biased region" description="Low complexity" evidence="1">
    <location>
        <begin position="66"/>
        <end position="79"/>
    </location>
</feature>
<organism evidence="2 3">
    <name type="scientific">Strongylus vulgaris</name>
    <name type="common">Blood worm</name>
    <dbReference type="NCBI Taxonomy" id="40348"/>
    <lineage>
        <taxon>Eukaryota</taxon>
        <taxon>Metazoa</taxon>
        <taxon>Ecdysozoa</taxon>
        <taxon>Nematoda</taxon>
        <taxon>Chromadorea</taxon>
        <taxon>Rhabditida</taxon>
        <taxon>Rhabditina</taxon>
        <taxon>Rhabditomorpha</taxon>
        <taxon>Strongyloidea</taxon>
        <taxon>Strongylidae</taxon>
        <taxon>Strongylus</taxon>
    </lineage>
</organism>
<evidence type="ECO:0000313" key="2">
    <source>
        <dbReference type="EMBL" id="VDM81748.1"/>
    </source>
</evidence>
<accession>A0A3P7LRE5</accession>
<name>A0A3P7LRE5_STRVU</name>
<dbReference type="EMBL" id="UYYB01114324">
    <property type="protein sequence ID" value="VDM81748.1"/>
    <property type="molecule type" value="Genomic_DNA"/>
</dbReference>
<dbReference type="OrthoDB" id="5912039at2759"/>
<feature type="region of interest" description="Disordered" evidence="1">
    <location>
        <begin position="66"/>
        <end position="90"/>
    </location>
</feature>
<evidence type="ECO:0000256" key="1">
    <source>
        <dbReference type="SAM" id="MobiDB-lite"/>
    </source>
</evidence>
<dbReference type="Proteomes" id="UP000270094">
    <property type="component" value="Unassembled WGS sequence"/>
</dbReference>
<protein>
    <submittedName>
        <fullName evidence="2">Uncharacterized protein</fullName>
    </submittedName>
</protein>
<gene>
    <name evidence="2" type="ORF">SVUK_LOCUS16746</name>
</gene>
<proteinExistence type="predicted"/>
<keyword evidence="3" id="KW-1185">Reference proteome</keyword>
<feature type="region of interest" description="Disordered" evidence="1">
    <location>
        <begin position="137"/>
        <end position="157"/>
    </location>
</feature>
<reference evidence="2 3" key="1">
    <citation type="submission" date="2018-11" db="EMBL/GenBank/DDBJ databases">
        <authorList>
            <consortium name="Pathogen Informatics"/>
        </authorList>
    </citation>
    <scope>NUCLEOTIDE SEQUENCE [LARGE SCALE GENOMIC DNA]</scope>
</reference>